<dbReference type="InterPro" id="IPR050320">
    <property type="entry name" value="N5-glutamine_MTase"/>
</dbReference>
<dbReference type="EC" id="2.1.1.297" evidence="1"/>
<dbReference type="GO" id="GO:0003676">
    <property type="term" value="F:nucleic acid binding"/>
    <property type="evidence" value="ECO:0007669"/>
    <property type="project" value="InterPro"/>
</dbReference>
<keyword evidence="8" id="KW-1185">Reference proteome</keyword>
<keyword evidence="3 7" id="KW-0808">Transferase</keyword>
<organism evidence="7 8">
    <name type="scientific">Bodo saltans</name>
    <name type="common">Flagellated protozoan</name>
    <dbReference type="NCBI Taxonomy" id="75058"/>
    <lineage>
        <taxon>Eukaryota</taxon>
        <taxon>Discoba</taxon>
        <taxon>Euglenozoa</taxon>
        <taxon>Kinetoplastea</taxon>
        <taxon>Metakinetoplastina</taxon>
        <taxon>Eubodonida</taxon>
        <taxon>Bodonidae</taxon>
        <taxon>Bodo</taxon>
    </lineage>
</organism>
<dbReference type="Proteomes" id="UP000051952">
    <property type="component" value="Unassembled WGS sequence"/>
</dbReference>
<dbReference type="Pfam" id="PF05175">
    <property type="entry name" value="MTS"/>
    <property type="match status" value="1"/>
</dbReference>
<dbReference type="InterPro" id="IPR029063">
    <property type="entry name" value="SAM-dependent_MTases_sf"/>
</dbReference>
<gene>
    <name evidence="7" type="ORF">BSAL_47230</name>
</gene>
<evidence type="ECO:0000256" key="3">
    <source>
        <dbReference type="ARBA" id="ARBA00022679"/>
    </source>
</evidence>
<accession>A0A0S4K087</accession>
<keyword evidence="2 7" id="KW-0489">Methyltransferase</keyword>
<dbReference type="NCBIfam" id="TIGR00536">
    <property type="entry name" value="hemK_fam"/>
    <property type="match status" value="1"/>
</dbReference>
<evidence type="ECO:0000256" key="2">
    <source>
        <dbReference type="ARBA" id="ARBA00022603"/>
    </source>
</evidence>
<dbReference type="PANTHER" id="PTHR18895:SF74">
    <property type="entry name" value="MTRF1L RELEASE FACTOR GLUTAMINE METHYLTRANSFERASE"/>
    <property type="match status" value="1"/>
</dbReference>
<dbReference type="EMBL" id="CYKH01002227">
    <property type="protein sequence ID" value="CUG94247.1"/>
    <property type="molecule type" value="Genomic_DNA"/>
</dbReference>
<dbReference type="GO" id="GO:0032259">
    <property type="term" value="P:methylation"/>
    <property type="evidence" value="ECO:0007669"/>
    <property type="project" value="UniProtKB-KW"/>
</dbReference>
<dbReference type="AlphaFoldDB" id="A0A0S4K087"/>
<dbReference type="InterPro" id="IPR002052">
    <property type="entry name" value="DNA_methylase_N6_adenine_CS"/>
</dbReference>
<dbReference type="GO" id="GO:0102559">
    <property type="term" value="F:peptide chain release factor N(5)-glutamine methyltransferase activity"/>
    <property type="evidence" value="ECO:0007669"/>
    <property type="project" value="UniProtKB-EC"/>
</dbReference>
<evidence type="ECO:0000256" key="1">
    <source>
        <dbReference type="ARBA" id="ARBA00012771"/>
    </source>
</evidence>
<evidence type="ECO:0000256" key="4">
    <source>
        <dbReference type="ARBA" id="ARBA00022691"/>
    </source>
</evidence>
<proteinExistence type="predicted"/>
<dbReference type="SUPFAM" id="SSF53335">
    <property type="entry name" value="S-adenosyl-L-methionine-dependent methyltransferases"/>
    <property type="match status" value="1"/>
</dbReference>
<comment type="catalytic activity">
    <reaction evidence="5">
        <text>L-glutaminyl-[peptide chain release factor] + S-adenosyl-L-methionine = N(5)-methyl-L-glutaminyl-[peptide chain release factor] + S-adenosyl-L-homocysteine + H(+)</text>
        <dbReference type="Rhea" id="RHEA:42896"/>
        <dbReference type="Rhea" id="RHEA-COMP:10271"/>
        <dbReference type="Rhea" id="RHEA-COMP:10272"/>
        <dbReference type="ChEBI" id="CHEBI:15378"/>
        <dbReference type="ChEBI" id="CHEBI:30011"/>
        <dbReference type="ChEBI" id="CHEBI:57856"/>
        <dbReference type="ChEBI" id="CHEBI:59789"/>
        <dbReference type="ChEBI" id="CHEBI:61891"/>
        <dbReference type="EC" id="2.1.1.297"/>
    </reaction>
</comment>
<evidence type="ECO:0000313" key="7">
    <source>
        <dbReference type="EMBL" id="CUG94247.1"/>
    </source>
</evidence>
<evidence type="ECO:0000259" key="6">
    <source>
        <dbReference type="Pfam" id="PF05175"/>
    </source>
</evidence>
<dbReference type="Gene3D" id="3.40.50.150">
    <property type="entry name" value="Vaccinia Virus protein VP39"/>
    <property type="match status" value="1"/>
</dbReference>
<dbReference type="OrthoDB" id="269872at2759"/>
<reference evidence="8" key="1">
    <citation type="submission" date="2015-09" db="EMBL/GenBank/DDBJ databases">
        <authorList>
            <consortium name="Pathogen Informatics"/>
        </authorList>
    </citation>
    <scope>NUCLEOTIDE SEQUENCE [LARGE SCALE GENOMIC DNA]</scope>
    <source>
        <strain evidence="8">Lake Konstanz</strain>
    </source>
</reference>
<dbReference type="InterPro" id="IPR007848">
    <property type="entry name" value="Small_mtfrase_dom"/>
</dbReference>
<dbReference type="VEuPathDB" id="TriTrypDB:BSAL_47230"/>
<dbReference type="PROSITE" id="PS00092">
    <property type="entry name" value="N6_MTASE"/>
    <property type="match status" value="1"/>
</dbReference>
<dbReference type="PANTHER" id="PTHR18895">
    <property type="entry name" value="HEMK METHYLTRANSFERASE"/>
    <property type="match status" value="1"/>
</dbReference>
<keyword evidence="4" id="KW-0949">S-adenosyl-L-methionine</keyword>
<protein>
    <recommendedName>
        <fullName evidence="1">peptide chain release factor N(5)-glutamine methyltransferase</fullName>
        <ecNumber evidence="1">2.1.1.297</ecNumber>
    </recommendedName>
</protein>
<sequence length="475" mass="52385">MHRLLSVACRTRKHHYSSTILAFTSSGALVESVRYQGGIRPPDNNYVSTAADQTDEEKMIANAVFVDVNPEMARKLQAAAAAAAAAPHHHATNVAPPSDDASTAAADVVASSTVEQVDDAYFDVNAGILPPNRRAARPESSLTTQERRTLSEMLYETHYKTEVRNGSEGVKAMMYQSALEVKFIEEAIEADILEKGGSRDPTVVRQRIKRAVLERCDLHKPLSYIIGYQPFYGCHINCAQPLLCPRPETEMWCHWLVNNFLEDATEPFHVLDMCSGTGCVGVSIAKNAPQAQVVAVDILPEAVKMSNINATRNKIPNERYQCIQSDMFAALEEQAATAAAQQEASPSSSSSGGVSVPYGSVDLIVSNPPYILPNQYEDLPKTITHWESKVALVGDASREDRQYTYFQDLCEKGAKFLKPAGSRQEPLRRAPSMIIEIGIQGEKVASIMEKHPDWIDVELHTDFAGQPRWVSARRR</sequence>
<dbReference type="GO" id="GO:0005739">
    <property type="term" value="C:mitochondrion"/>
    <property type="evidence" value="ECO:0007669"/>
    <property type="project" value="TreeGrafter"/>
</dbReference>
<dbReference type="InterPro" id="IPR004556">
    <property type="entry name" value="HemK-like"/>
</dbReference>
<dbReference type="OMA" id="RPETEMW"/>
<evidence type="ECO:0000313" key="8">
    <source>
        <dbReference type="Proteomes" id="UP000051952"/>
    </source>
</evidence>
<feature type="domain" description="Methyltransferase small" evidence="6">
    <location>
        <begin position="257"/>
        <end position="334"/>
    </location>
</feature>
<dbReference type="CDD" id="cd02440">
    <property type="entry name" value="AdoMet_MTases"/>
    <property type="match status" value="1"/>
</dbReference>
<evidence type="ECO:0000256" key="5">
    <source>
        <dbReference type="ARBA" id="ARBA00048391"/>
    </source>
</evidence>
<name>A0A0S4K087_BODSA</name>